<keyword evidence="2" id="KW-0472">Membrane</keyword>
<dbReference type="AlphaFoldDB" id="A0A2D6M1S2"/>
<name>A0A2D6M1S2_9ARCH</name>
<feature type="transmembrane region" description="Helical" evidence="2">
    <location>
        <begin position="21"/>
        <end position="43"/>
    </location>
</feature>
<gene>
    <name evidence="3" type="ORF">CL943_03725</name>
</gene>
<evidence type="ECO:0000256" key="2">
    <source>
        <dbReference type="SAM" id="Phobius"/>
    </source>
</evidence>
<keyword evidence="2" id="KW-0812">Transmembrane</keyword>
<keyword evidence="2" id="KW-1133">Transmembrane helix</keyword>
<evidence type="ECO:0000313" key="3">
    <source>
        <dbReference type="EMBL" id="MAG22382.1"/>
    </source>
</evidence>
<organism evidence="3 4">
    <name type="scientific">Candidatus Iainarchaeum sp</name>
    <dbReference type="NCBI Taxonomy" id="3101447"/>
    <lineage>
        <taxon>Archaea</taxon>
        <taxon>Candidatus Iainarchaeota</taxon>
        <taxon>Candidatus Iainarchaeia</taxon>
        <taxon>Candidatus Iainarchaeales</taxon>
        <taxon>Candidatus Iainarchaeaceae</taxon>
        <taxon>Candidatus Iainarchaeum</taxon>
    </lineage>
</organism>
<accession>A0A2D6M1S2</accession>
<dbReference type="Proteomes" id="UP000226592">
    <property type="component" value="Unassembled WGS sequence"/>
</dbReference>
<reference evidence="4" key="1">
    <citation type="submission" date="2017-09" db="EMBL/GenBank/DDBJ databases">
        <title>The Reconstruction of 2,631 Draft Metagenome-Assembled Genomes from the Global Oceans.</title>
        <authorList>
            <person name="Tully B.J."/>
            <person name="Graham E.D."/>
            <person name="Heidelberg J.F."/>
        </authorList>
    </citation>
    <scope>NUCLEOTIDE SEQUENCE [LARGE SCALE GENOMIC DNA]</scope>
</reference>
<protein>
    <submittedName>
        <fullName evidence="3">Uncharacterized protein</fullName>
    </submittedName>
</protein>
<keyword evidence="1" id="KW-0175">Coiled coil</keyword>
<evidence type="ECO:0000313" key="4">
    <source>
        <dbReference type="Proteomes" id="UP000226592"/>
    </source>
</evidence>
<feature type="coiled-coil region" evidence="1">
    <location>
        <begin position="81"/>
        <end position="158"/>
    </location>
</feature>
<comment type="caution">
    <text evidence="3">The sequence shown here is derived from an EMBL/GenBank/DDBJ whole genome shotgun (WGS) entry which is preliminary data.</text>
</comment>
<evidence type="ECO:0000256" key="1">
    <source>
        <dbReference type="SAM" id="Coils"/>
    </source>
</evidence>
<dbReference type="EMBL" id="NZBU01000012">
    <property type="protein sequence ID" value="MAG22382.1"/>
    <property type="molecule type" value="Genomic_DNA"/>
</dbReference>
<sequence length="183" mass="20338">MRQRAKNKKPSNRKVFGVMMSLTIFLVVLIGALVLGNILLALIKPGSEQRADKAEPIEQPKLVESQEKLPGVFKSNPSFAQDTGQERANQLNKRIDRLESLLLKINGSKFLGKKLNGTVIGQKLSGYNEFKGNTKIEIAALKQDIARVKKEIGIKEKKNPGEDYQINDKKLHELVFQTGAGKS</sequence>
<proteinExistence type="predicted"/>